<dbReference type="InterPro" id="IPR013538">
    <property type="entry name" value="ASHA1/2-like_C"/>
</dbReference>
<dbReference type="RefSeq" id="WP_159172502.1">
    <property type="nucleotide sequence ID" value="NZ_LR732308.1"/>
</dbReference>
<evidence type="ECO:0000313" key="4">
    <source>
        <dbReference type="Proteomes" id="UP000439752"/>
    </source>
</evidence>
<sequence>MGQTQVLQIETVIQRPVAEVWTYWTEPEHIKAWNAASDDWHTTEATNDVQAGGRFSSHMAAKDGSMGFDFSGVYDDVVVNEKLAYTLDDGRHVTVLFKANGDETNVVETFEAESANPPEMQQAGWQLILDRFKEYAEQQ</sequence>
<dbReference type="InterPro" id="IPR023393">
    <property type="entry name" value="START-like_dom_sf"/>
</dbReference>
<proteinExistence type="inferred from homology"/>
<dbReference type="AlphaFoldDB" id="A0A653IHX7"/>
<keyword evidence="4" id="KW-1185">Reference proteome</keyword>
<evidence type="ECO:0000313" key="3">
    <source>
        <dbReference type="EMBL" id="VWX38632.1"/>
    </source>
</evidence>
<accession>A0A653IHX7</accession>
<reference evidence="3 4" key="1">
    <citation type="submission" date="2019-10" db="EMBL/GenBank/DDBJ databases">
        <authorList>
            <person name="Karimi E."/>
        </authorList>
    </citation>
    <scope>NUCLEOTIDE SEQUENCE [LARGE SCALE GENOMIC DNA]</scope>
    <source>
        <strain evidence="3">Exiguobacterium sp. 9Y</strain>
    </source>
</reference>
<dbReference type="EMBL" id="CABWKQ010000056">
    <property type="protein sequence ID" value="VWX38632.1"/>
    <property type="molecule type" value="Genomic_DNA"/>
</dbReference>
<dbReference type="SUPFAM" id="SSF55961">
    <property type="entry name" value="Bet v1-like"/>
    <property type="match status" value="1"/>
</dbReference>
<evidence type="ECO:0000256" key="1">
    <source>
        <dbReference type="ARBA" id="ARBA00006817"/>
    </source>
</evidence>
<evidence type="ECO:0000259" key="2">
    <source>
        <dbReference type="Pfam" id="PF08327"/>
    </source>
</evidence>
<feature type="domain" description="Activator of Hsp90 ATPase homologue 1/2-like C-terminal" evidence="2">
    <location>
        <begin position="16"/>
        <end position="137"/>
    </location>
</feature>
<dbReference type="Pfam" id="PF08327">
    <property type="entry name" value="AHSA1"/>
    <property type="match status" value="1"/>
</dbReference>
<organism evidence="3 4">
    <name type="scientific">Exiguobacterium oxidotolerans</name>
    <dbReference type="NCBI Taxonomy" id="223958"/>
    <lineage>
        <taxon>Bacteria</taxon>
        <taxon>Bacillati</taxon>
        <taxon>Bacillota</taxon>
        <taxon>Bacilli</taxon>
        <taxon>Bacillales</taxon>
        <taxon>Bacillales Family XII. Incertae Sedis</taxon>
        <taxon>Exiguobacterium</taxon>
    </lineage>
</organism>
<comment type="similarity">
    <text evidence="1">Belongs to the AHA1 family.</text>
</comment>
<gene>
    <name evidence="3" type="ORF">EXIGUO9Y_60005</name>
</gene>
<dbReference type="Proteomes" id="UP000439752">
    <property type="component" value="Unassembled WGS sequence"/>
</dbReference>
<dbReference type="Gene3D" id="3.30.530.20">
    <property type="match status" value="1"/>
</dbReference>
<name>A0A653IHX7_9BACL</name>
<protein>
    <submittedName>
        <fullName evidence="3">Polyketide cyclase</fullName>
    </submittedName>
</protein>